<dbReference type="PANTHER" id="PTHR33383">
    <property type="entry name" value="MEMBRANE PROTEIN INSERTION EFFICIENCY FACTOR-RELATED"/>
    <property type="match status" value="1"/>
</dbReference>
<organism evidence="2 3">
    <name type="scientific">Hallerella succinigenes</name>
    <dbReference type="NCBI Taxonomy" id="1896222"/>
    <lineage>
        <taxon>Bacteria</taxon>
        <taxon>Pseudomonadati</taxon>
        <taxon>Fibrobacterota</taxon>
        <taxon>Fibrobacteria</taxon>
        <taxon>Fibrobacterales</taxon>
        <taxon>Fibrobacteraceae</taxon>
        <taxon>Hallerella</taxon>
    </lineage>
</organism>
<keyword evidence="1" id="KW-0472">Membrane</keyword>
<reference evidence="2 3" key="1">
    <citation type="submission" date="2017-11" db="EMBL/GenBank/DDBJ databases">
        <title>Animal gut microbial communities from fecal samples from Wisconsin, USA.</title>
        <authorList>
            <person name="Neumann A."/>
        </authorList>
    </citation>
    <scope>NUCLEOTIDE SEQUENCE [LARGE SCALE GENOMIC DNA]</scope>
    <source>
        <strain evidence="2 3">UWS3</strain>
    </source>
</reference>
<comment type="subcellular location">
    <subcellularLocation>
        <location evidence="1">Cell membrane</location>
        <topology evidence="1">Peripheral membrane protein</topology>
        <orientation evidence="1">Cytoplasmic side</orientation>
    </subcellularLocation>
</comment>
<dbReference type="AlphaFoldDB" id="A0A2M9A6L2"/>
<dbReference type="Pfam" id="PF01809">
    <property type="entry name" value="YidD"/>
    <property type="match status" value="1"/>
</dbReference>
<dbReference type="InterPro" id="IPR002696">
    <property type="entry name" value="Membr_insert_effic_factor_YidD"/>
</dbReference>
<evidence type="ECO:0000256" key="1">
    <source>
        <dbReference type="HAMAP-Rule" id="MF_00386"/>
    </source>
</evidence>
<dbReference type="RefSeq" id="WP_198514874.1">
    <property type="nucleotide sequence ID" value="NZ_JAQXKX010000037.1"/>
</dbReference>
<comment type="function">
    <text evidence="1">Could be involved in insertion of integral membrane proteins into the membrane.</text>
</comment>
<comment type="similarity">
    <text evidence="1">Belongs to the UPF0161 family.</text>
</comment>
<gene>
    <name evidence="2" type="ORF">BGX16_1320</name>
</gene>
<accession>A0A2M9A6L2</accession>
<comment type="caution">
    <text evidence="2">The sequence shown here is derived from an EMBL/GenBank/DDBJ whole genome shotgun (WGS) entry which is preliminary data.</text>
</comment>
<evidence type="ECO:0000313" key="2">
    <source>
        <dbReference type="EMBL" id="PJJ41356.1"/>
    </source>
</evidence>
<dbReference type="PANTHER" id="PTHR33383:SF1">
    <property type="entry name" value="MEMBRANE PROTEIN INSERTION EFFICIENCY FACTOR-RELATED"/>
    <property type="match status" value="1"/>
</dbReference>
<dbReference type="SMART" id="SM01234">
    <property type="entry name" value="Haemolytic"/>
    <property type="match status" value="1"/>
</dbReference>
<keyword evidence="3" id="KW-1185">Reference proteome</keyword>
<sequence>MSIQHVLEEALIFPIRIYRKVHPFFFHGVCRFTPTCSEYAIEAIRVHGIFKGFYLAVFRVLRCNPFCRGGYDPVPPKKEKL</sequence>
<proteinExistence type="inferred from homology"/>
<dbReference type="HAMAP" id="MF_00386">
    <property type="entry name" value="UPF0161_YidD"/>
    <property type="match status" value="1"/>
</dbReference>
<protein>
    <recommendedName>
        <fullName evidence="1">Putative membrane protein insertion efficiency factor</fullName>
    </recommendedName>
</protein>
<dbReference type="NCBIfam" id="TIGR00278">
    <property type="entry name" value="membrane protein insertion efficiency factor YidD"/>
    <property type="match status" value="1"/>
</dbReference>
<dbReference type="EMBL" id="PGEX01000001">
    <property type="protein sequence ID" value="PJJ41356.1"/>
    <property type="molecule type" value="Genomic_DNA"/>
</dbReference>
<name>A0A2M9A6L2_9BACT</name>
<keyword evidence="1" id="KW-1003">Cell membrane</keyword>
<dbReference type="GO" id="GO:0005886">
    <property type="term" value="C:plasma membrane"/>
    <property type="evidence" value="ECO:0007669"/>
    <property type="project" value="UniProtKB-SubCell"/>
</dbReference>
<evidence type="ECO:0000313" key="3">
    <source>
        <dbReference type="Proteomes" id="UP000231134"/>
    </source>
</evidence>
<dbReference type="Proteomes" id="UP000231134">
    <property type="component" value="Unassembled WGS sequence"/>
</dbReference>